<reference evidence="2 3" key="1">
    <citation type="submission" date="2018-08" db="EMBL/GenBank/DDBJ databases">
        <authorList>
            <person name="Lee Y."/>
            <person name="Kakembo D."/>
        </authorList>
    </citation>
    <scope>NUCLEOTIDE SEQUENCE [LARGE SCALE GENOMIC DNA]</scope>
    <source>
        <strain evidence="2 3">JBCS1880</strain>
    </source>
</reference>
<proteinExistence type="predicted"/>
<protein>
    <recommendedName>
        <fullName evidence="4">Lipoprotein</fullName>
    </recommendedName>
</protein>
<evidence type="ECO:0000313" key="3">
    <source>
        <dbReference type="Proteomes" id="UP000258127"/>
    </source>
</evidence>
<feature type="chain" id="PRO_5042498706" description="Lipoprotein" evidence="1">
    <location>
        <begin position="22"/>
        <end position="194"/>
    </location>
</feature>
<gene>
    <name evidence="2" type="ORF">DZC75_15200</name>
</gene>
<evidence type="ECO:0000256" key="1">
    <source>
        <dbReference type="SAM" id="SignalP"/>
    </source>
</evidence>
<dbReference type="AlphaFoldDB" id="A0AAI8KDP5"/>
<dbReference type="KEGG" id="ppv:NJ69_11750"/>
<dbReference type="EMBL" id="CP031641">
    <property type="protein sequence ID" value="AXO89283.1"/>
    <property type="molecule type" value="Genomic_DNA"/>
</dbReference>
<sequence length="194" mass="21332">MRIPFPYLTFATLFLTAGASAQVAAAQGHSWQNEPSEFLGVPFFGDFKSQLPECMDTTARQPNLCWNQTPEPERYEIRGLPYIPISSGYQLFADLKDGSIGQLTLTGNASSLELVSDFLADTLGKSGSSLSRRVQLSTGASYEMKTITWQGKRIAVHFQRNESDLSRYTVVFTPTASDLKTLETSPSVDEESGT</sequence>
<dbReference type="Proteomes" id="UP000258127">
    <property type="component" value="Chromosome"/>
</dbReference>
<organism evidence="2 3">
    <name type="scientific">Pseudomonas parafulva</name>
    <dbReference type="NCBI Taxonomy" id="157782"/>
    <lineage>
        <taxon>Bacteria</taxon>
        <taxon>Pseudomonadati</taxon>
        <taxon>Pseudomonadota</taxon>
        <taxon>Gammaproteobacteria</taxon>
        <taxon>Pseudomonadales</taxon>
        <taxon>Pseudomonadaceae</taxon>
        <taxon>Pseudomonas</taxon>
    </lineage>
</organism>
<name>A0AAI8KDP5_9PSED</name>
<evidence type="ECO:0008006" key="4">
    <source>
        <dbReference type="Google" id="ProtNLM"/>
    </source>
</evidence>
<accession>A0AAI8KDP5</accession>
<evidence type="ECO:0000313" key="2">
    <source>
        <dbReference type="EMBL" id="AXO89283.1"/>
    </source>
</evidence>
<keyword evidence="3" id="KW-1185">Reference proteome</keyword>
<keyword evidence="1" id="KW-0732">Signal</keyword>
<feature type="signal peptide" evidence="1">
    <location>
        <begin position="1"/>
        <end position="21"/>
    </location>
</feature>
<dbReference type="RefSeq" id="WP_029613716.1">
    <property type="nucleotide sequence ID" value="NZ_CP009747.1"/>
</dbReference>